<evidence type="ECO:0000256" key="1">
    <source>
        <dbReference type="SAM" id="MobiDB-lite"/>
    </source>
</evidence>
<proteinExistence type="predicted"/>
<dbReference type="GeneID" id="38776312"/>
<keyword evidence="3" id="KW-1185">Reference proteome</keyword>
<dbReference type="InParanoid" id="A0A401GB53"/>
<protein>
    <submittedName>
        <fullName evidence="2">Uncharacterized protein</fullName>
    </submittedName>
</protein>
<dbReference type="Proteomes" id="UP000287166">
    <property type="component" value="Unassembled WGS sequence"/>
</dbReference>
<comment type="caution">
    <text evidence="2">The sequence shown here is derived from an EMBL/GenBank/DDBJ whole genome shotgun (WGS) entry which is preliminary data.</text>
</comment>
<evidence type="ECO:0000313" key="3">
    <source>
        <dbReference type="Proteomes" id="UP000287166"/>
    </source>
</evidence>
<accession>A0A401GB53</accession>
<organism evidence="2 3">
    <name type="scientific">Sparassis crispa</name>
    <dbReference type="NCBI Taxonomy" id="139825"/>
    <lineage>
        <taxon>Eukaryota</taxon>
        <taxon>Fungi</taxon>
        <taxon>Dikarya</taxon>
        <taxon>Basidiomycota</taxon>
        <taxon>Agaricomycotina</taxon>
        <taxon>Agaricomycetes</taxon>
        <taxon>Polyporales</taxon>
        <taxon>Sparassidaceae</taxon>
        <taxon>Sparassis</taxon>
    </lineage>
</organism>
<gene>
    <name evidence="2" type="ORF">SCP_0205930</name>
</gene>
<dbReference type="AlphaFoldDB" id="A0A401GB53"/>
<dbReference type="EMBL" id="BFAD01000002">
    <property type="protein sequence ID" value="GBE79395.1"/>
    <property type="molecule type" value="Genomic_DNA"/>
</dbReference>
<name>A0A401GB53_9APHY</name>
<evidence type="ECO:0000313" key="2">
    <source>
        <dbReference type="EMBL" id="GBE79395.1"/>
    </source>
</evidence>
<reference evidence="2 3" key="1">
    <citation type="journal article" date="2018" name="Sci. Rep.">
        <title>Genome sequence of the cauliflower mushroom Sparassis crispa (Hanabiratake) and its association with beneficial usage.</title>
        <authorList>
            <person name="Kiyama R."/>
            <person name="Furutani Y."/>
            <person name="Kawaguchi K."/>
            <person name="Nakanishi T."/>
        </authorList>
    </citation>
    <scope>NUCLEOTIDE SEQUENCE [LARGE SCALE GENOMIC DNA]</scope>
</reference>
<feature type="region of interest" description="Disordered" evidence="1">
    <location>
        <begin position="279"/>
        <end position="306"/>
    </location>
</feature>
<dbReference type="RefSeq" id="XP_027610308.1">
    <property type="nucleotide sequence ID" value="XM_027754507.1"/>
</dbReference>
<sequence>MLSQHKDIYPLSRECPPFLLPSSNPISVQILSIENIICLELIARLADEEMSDLCQISITISESGSDSRLRQESVFALSKPVEFNTTTNTTQTNHGVDILSSLNIHIHVHVHQAAVSAFKYDPPSLHLSSMKASHRNIVLSSNLRHLHPSHSISSSTPYTIINASHYPIHTIPTSTEASAVAHANIVQPSSSHSTNVHEDRIQAAPMPICGQPEVDSQEGQDNNEEGHDVQAGRQELWHELFGEKPEQTAVENVGARDGMAKEILGAANRSMNVAEPVPLDKTSTKWPRKGGTPSKAKPIQGGPGARHAAGWAEKIIVFVRQVKIAAKTNGVHPPLDPSKISQILNDVDEAKHNLSRDTVKNSGIGKAIQHLAKCKPYATWNEKELKLVERAEGIEWYWRKCCKGKWAGVGRGSGRGL</sequence>